<comment type="caution">
    <text evidence="1">The sequence shown here is derived from an EMBL/GenBank/DDBJ whole genome shotgun (WGS) entry which is preliminary data.</text>
</comment>
<protein>
    <recommendedName>
        <fullName evidence="3">F-box domain-containing protein</fullName>
    </recommendedName>
</protein>
<keyword evidence="2" id="KW-1185">Reference proteome</keyword>
<name>A0ABR3QC36_9TREE</name>
<dbReference type="RefSeq" id="XP_069212218.1">
    <property type="nucleotide sequence ID" value="XM_069348674.1"/>
</dbReference>
<accession>A0ABR3QC36</accession>
<evidence type="ECO:0000313" key="2">
    <source>
        <dbReference type="Proteomes" id="UP001565368"/>
    </source>
</evidence>
<evidence type="ECO:0008006" key="3">
    <source>
        <dbReference type="Google" id="ProtNLM"/>
    </source>
</evidence>
<evidence type="ECO:0000313" key="1">
    <source>
        <dbReference type="EMBL" id="KAL1412274.1"/>
    </source>
</evidence>
<organism evidence="1 2">
    <name type="scientific">Vanrija albida</name>
    <dbReference type="NCBI Taxonomy" id="181172"/>
    <lineage>
        <taxon>Eukaryota</taxon>
        <taxon>Fungi</taxon>
        <taxon>Dikarya</taxon>
        <taxon>Basidiomycota</taxon>
        <taxon>Agaricomycotina</taxon>
        <taxon>Tremellomycetes</taxon>
        <taxon>Trichosporonales</taxon>
        <taxon>Trichosporonaceae</taxon>
        <taxon>Vanrija</taxon>
    </lineage>
</organism>
<dbReference type="Proteomes" id="UP001565368">
    <property type="component" value="Unassembled WGS sequence"/>
</dbReference>
<dbReference type="EMBL" id="JBBXJM010000001">
    <property type="protein sequence ID" value="KAL1412274.1"/>
    <property type="molecule type" value="Genomic_DNA"/>
</dbReference>
<proteinExistence type="predicted"/>
<gene>
    <name evidence="1" type="ORF">Q8F55_000017</name>
</gene>
<dbReference type="GeneID" id="95981060"/>
<sequence>MSTTAAIDHTSFPYLIDMIVTYADIPALVALRAASSAFRQRVDDVLLKHVVITNRKPGGPSGSGTPSYTFKTPLGSLFGVDDHPLPLAPRSVQVADIRYYPGRGECMSPALGSYKSVNTIRRSGSMVSQRGTNYFHGATTVVDFFNMTQETYVRKSKTGKSIIYLPHATQRYVLHLKWREDAPHGLYNDIDFKSIGCIKEWVIVFHPHPSCHIQSFVAAPPSIRAILHEIAKIVTITRASVLMVGAEAIHPCQLGGARHGEGEEDSIDLLHERFDLCLGAKLFNSPNKLSYSPKF</sequence>
<reference evidence="1 2" key="1">
    <citation type="submission" date="2023-08" db="EMBL/GenBank/DDBJ databases">
        <title>Annotated Genome Sequence of Vanrija albida AlHP1.</title>
        <authorList>
            <person name="Herzog R."/>
        </authorList>
    </citation>
    <scope>NUCLEOTIDE SEQUENCE [LARGE SCALE GENOMIC DNA]</scope>
    <source>
        <strain evidence="1 2">AlHP1</strain>
    </source>
</reference>